<comment type="caution">
    <text evidence="6">The sequence shown here is derived from an EMBL/GenBank/DDBJ whole genome shotgun (WGS) entry which is preliminary data.</text>
</comment>
<dbReference type="Pfam" id="PF01553">
    <property type="entry name" value="Acyltransferase"/>
    <property type="match status" value="1"/>
</dbReference>
<dbReference type="GO" id="GO:0016746">
    <property type="term" value="F:acyltransferase activity"/>
    <property type="evidence" value="ECO:0007669"/>
    <property type="project" value="UniProtKB-KW"/>
</dbReference>
<dbReference type="PANTHER" id="PTHR10434:SF40">
    <property type="entry name" value="1-ACYL-SN-GLYCEROL-3-PHOSPHATE ACYLTRANSFERASE"/>
    <property type="match status" value="1"/>
</dbReference>
<keyword evidence="4" id="KW-0812">Transmembrane</keyword>
<evidence type="ECO:0000256" key="1">
    <source>
        <dbReference type="ARBA" id="ARBA00005189"/>
    </source>
</evidence>
<organism evidence="6 7">
    <name type="scientific">Candidatus Xenohaliotis californiensis</name>
    <dbReference type="NCBI Taxonomy" id="84677"/>
    <lineage>
        <taxon>Bacteria</taxon>
        <taxon>Pseudomonadati</taxon>
        <taxon>Pseudomonadota</taxon>
        <taxon>Alphaproteobacteria</taxon>
        <taxon>Rickettsiales</taxon>
        <taxon>Anaplasmataceae</taxon>
        <taxon>Candidatus Xenohaliotis</taxon>
    </lineage>
</organism>
<proteinExistence type="predicted"/>
<keyword evidence="4" id="KW-0472">Membrane</keyword>
<dbReference type="CDD" id="cd07989">
    <property type="entry name" value="LPLAT_AGPAT-like"/>
    <property type="match status" value="1"/>
</dbReference>
<feature type="transmembrane region" description="Helical" evidence="4">
    <location>
        <begin position="6"/>
        <end position="30"/>
    </location>
</feature>
<protein>
    <submittedName>
        <fullName evidence="6">1-acyl-sn-glycerol-3-phosphate acyltransferase</fullName>
    </submittedName>
</protein>
<evidence type="ECO:0000256" key="2">
    <source>
        <dbReference type="ARBA" id="ARBA00022679"/>
    </source>
</evidence>
<dbReference type="PANTHER" id="PTHR10434">
    <property type="entry name" value="1-ACYL-SN-GLYCEROL-3-PHOSPHATE ACYLTRANSFERASE"/>
    <property type="match status" value="1"/>
</dbReference>
<keyword evidence="7" id="KW-1185">Reference proteome</keyword>
<sequence>MYYVRCILFFCMLSIIASLTCIIGIVEYLFCGKHNTVFFFSRIALFLLNILCGISYKITGKLPSNDSNGYVIAAKHQSMLEVIIFMAVFHTVNFVVKKEFLRIPILSTYWKMLGVTCIDRNNYKQSIKAIKNMTNRTDGLSDDTLIIFPEGTRKSIGAKPDYKQGVYLLYSIVKKPVVPIALNTGVYWMRNNKISKPGVVCIDILKPIEIGLSKDDFMKQLQDRIETRTDELVAAQIATSEKD</sequence>
<dbReference type="EMBL" id="CAWVOK010000011">
    <property type="protein sequence ID" value="CAK8162600.1"/>
    <property type="molecule type" value="Genomic_DNA"/>
</dbReference>
<evidence type="ECO:0000313" key="6">
    <source>
        <dbReference type="EMBL" id="CAK8162600.1"/>
    </source>
</evidence>
<feature type="transmembrane region" description="Helical" evidence="4">
    <location>
        <begin position="37"/>
        <end position="58"/>
    </location>
</feature>
<comment type="pathway">
    <text evidence="1">Lipid metabolism.</text>
</comment>
<dbReference type="SMART" id="SM00563">
    <property type="entry name" value="PlsC"/>
    <property type="match status" value="1"/>
</dbReference>
<evidence type="ECO:0000313" key="7">
    <source>
        <dbReference type="Proteomes" id="UP001314181"/>
    </source>
</evidence>
<evidence type="ECO:0000256" key="4">
    <source>
        <dbReference type="SAM" id="Phobius"/>
    </source>
</evidence>
<keyword evidence="2" id="KW-0808">Transferase</keyword>
<accession>A0ABP0ESB9</accession>
<evidence type="ECO:0000259" key="5">
    <source>
        <dbReference type="SMART" id="SM00563"/>
    </source>
</evidence>
<name>A0ABP0ESB9_9RICK</name>
<dbReference type="InterPro" id="IPR002123">
    <property type="entry name" value="Plipid/glycerol_acylTrfase"/>
</dbReference>
<keyword evidence="3 6" id="KW-0012">Acyltransferase</keyword>
<feature type="domain" description="Phospholipid/glycerol acyltransferase" evidence="5">
    <location>
        <begin position="70"/>
        <end position="185"/>
    </location>
</feature>
<feature type="transmembrane region" description="Helical" evidence="4">
    <location>
        <begin position="78"/>
        <end position="96"/>
    </location>
</feature>
<dbReference type="SUPFAM" id="SSF69593">
    <property type="entry name" value="Glycerol-3-phosphate (1)-acyltransferase"/>
    <property type="match status" value="1"/>
</dbReference>
<evidence type="ECO:0000256" key="3">
    <source>
        <dbReference type="ARBA" id="ARBA00023315"/>
    </source>
</evidence>
<reference evidence="6 7" key="1">
    <citation type="submission" date="2024-01" db="EMBL/GenBank/DDBJ databases">
        <authorList>
            <person name="Kunselman E."/>
        </authorList>
    </citation>
    <scope>NUCLEOTIDE SEQUENCE [LARGE SCALE GENOMIC DNA]</scope>
    <source>
        <strain evidence="6">2 abalone samples</strain>
    </source>
</reference>
<gene>
    <name evidence="6" type="ORF">CAXC1_10014</name>
</gene>
<keyword evidence="4" id="KW-1133">Transmembrane helix</keyword>
<dbReference type="Proteomes" id="UP001314181">
    <property type="component" value="Unassembled WGS sequence"/>
</dbReference>